<dbReference type="GO" id="GO:0015074">
    <property type="term" value="P:DNA integration"/>
    <property type="evidence" value="ECO:0007669"/>
    <property type="project" value="UniProtKB-KW"/>
</dbReference>
<dbReference type="PANTHER" id="PTHR30349">
    <property type="entry name" value="PHAGE INTEGRASE-RELATED"/>
    <property type="match status" value="1"/>
</dbReference>
<dbReference type="Gene3D" id="1.10.150.130">
    <property type="match status" value="1"/>
</dbReference>
<protein>
    <submittedName>
        <fullName evidence="6">Phage integrase: site-specific recombinase</fullName>
    </submittedName>
</protein>
<comment type="similarity">
    <text evidence="1">Belongs to the 'phage' integrase family.</text>
</comment>
<dbReference type="Gene3D" id="1.10.443.10">
    <property type="entry name" value="Intergrase catalytic core"/>
    <property type="match status" value="1"/>
</dbReference>
<dbReference type="PROSITE" id="PS51898">
    <property type="entry name" value="TYR_RECOMBINASE"/>
    <property type="match status" value="1"/>
</dbReference>
<evidence type="ECO:0000256" key="4">
    <source>
        <dbReference type="ARBA" id="ARBA00023172"/>
    </source>
</evidence>
<evidence type="ECO:0000313" key="7">
    <source>
        <dbReference type="Proteomes" id="UP000254797"/>
    </source>
</evidence>
<dbReference type="InterPro" id="IPR010998">
    <property type="entry name" value="Integrase_recombinase_N"/>
</dbReference>
<keyword evidence="2" id="KW-0229">DNA integration</keyword>
<evidence type="ECO:0000256" key="2">
    <source>
        <dbReference type="ARBA" id="ARBA00022908"/>
    </source>
</evidence>
<name>A0A380JYF0_STRDY</name>
<evidence type="ECO:0000256" key="1">
    <source>
        <dbReference type="ARBA" id="ARBA00008857"/>
    </source>
</evidence>
<dbReference type="SUPFAM" id="SSF56349">
    <property type="entry name" value="DNA breaking-rejoining enzymes"/>
    <property type="match status" value="1"/>
</dbReference>
<dbReference type="InterPro" id="IPR004107">
    <property type="entry name" value="Integrase_SAM-like_N"/>
</dbReference>
<keyword evidence="3" id="KW-0238">DNA-binding</keyword>
<dbReference type="InterPro" id="IPR013762">
    <property type="entry name" value="Integrase-like_cat_sf"/>
</dbReference>
<dbReference type="AlphaFoldDB" id="A0A380JYF0"/>
<accession>A0A380JYF0</accession>
<dbReference type="InterPro" id="IPR011010">
    <property type="entry name" value="DNA_brk_join_enz"/>
</dbReference>
<gene>
    <name evidence="6" type="primary">Int-Tn_6</name>
    <name evidence="6" type="ORF">NCTC4670_01875</name>
</gene>
<evidence type="ECO:0000256" key="3">
    <source>
        <dbReference type="ARBA" id="ARBA00023125"/>
    </source>
</evidence>
<reference evidence="6 7" key="1">
    <citation type="submission" date="2018-06" db="EMBL/GenBank/DDBJ databases">
        <authorList>
            <consortium name="Pathogen Informatics"/>
            <person name="Doyle S."/>
        </authorList>
    </citation>
    <scope>NUCLEOTIDE SEQUENCE [LARGE SCALE GENOMIC DNA]</scope>
    <source>
        <strain evidence="6 7">NCTC4670</strain>
    </source>
</reference>
<dbReference type="GO" id="GO:0003677">
    <property type="term" value="F:DNA binding"/>
    <property type="evidence" value="ECO:0007669"/>
    <property type="project" value="UniProtKB-KW"/>
</dbReference>
<dbReference type="Pfam" id="PF14659">
    <property type="entry name" value="Phage_int_SAM_3"/>
    <property type="match status" value="1"/>
</dbReference>
<dbReference type="Proteomes" id="UP000254797">
    <property type="component" value="Unassembled WGS sequence"/>
</dbReference>
<dbReference type="RefSeq" id="WP_115246593.1">
    <property type="nucleotide sequence ID" value="NZ_UHFG01000004.1"/>
</dbReference>
<sequence length="381" mass="43731">MKITEHKKKNGTVVYRANVYLGTDQVTGKKAKTSVTGRTRKEVKQKAKHAQDEFISNGYTVTKVVPIKNYQELAELWLESYQLTVKPQTFIATKRMLYNHLIPIFGTMKVDKLTVSYIQRFINDLSNQLVHYGVVHSINRRVLQYGVSLQLLPFNPARDVMLPKVPKKENKAIKFIAPEDLKALMAYMEKLANKKFSYFFDYVLYSVLLATGCRFGEVVALEWSDIDLENGTISITKNYSRLLKLIGTPKSKAGVRVISIDKKTINLLRLYKNRQRQLFIEAGARVSAVVFSTPLKEYQNMATRQESLDRRITEVGIPRFTFHAFRHTHASLLLNAGISYKELQYRLGHATLAMTMDIYGHLSMDKEKEAVSYFEKAINNL</sequence>
<proteinExistence type="inferred from homology"/>
<dbReference type="InterPro" id="IPR050090">
    <property type="entry name" value="Tyrosine_recombinase_XerCD"/>
</dbReference>
<keyword evidence="4" id="KW-0233">DNA recombination</keyword>
<dbReference type="PANTHER" id="PTHR30349:SF64">
    <property type="entry name" value="PROPHAGE INTEGRASE INTD-RELATED"/>
    <property type="match status" value="1"/>
</dbReference>
<feature type="domain" description="Tyr recombinase" evidence="5">
    <location>
        <begin position="171"/>
        <end position="372"/>
    </location>
</feature>
<dbReference type="EMBL" id="UHFG01000004">
    <property type="protein sequence ID" value="SUN51194.1"/>
    <property type="molecule type" value="Genomic_DNA"/>
</dbReference>
<dbReference type="GO" id="GO:0006310">
    <property type="term" value="P:DNA recombination"/>
    <property type="evidence" value="ECO:0007669"/>
    <property type="project" value="UniProtKB-KW"/>
</dbReference>
<dbReference type="CDD" id="cd01189">
    <property type="entry name" value="INT_ICEBs1_C_like"/>
    <property type="match status" value="1"/>
</dbReference>
<dbReference type="InterPro" id="IPR002104">
    <property type="entry name" value="Integrase_catalytic"/>
</dbReference>
<organism evidence="6 7">
    <name type="scientific">Streptococcus dysgalactiae subsp. dysgalactiae</name>
    <dbReference type="NCBI Taxonomy" id="99822"/>
    <lineage>
        <taxon>Bacteria</taxon>
        <taxon>Bacillati</taxon>
        <taxon>Bacillota</taxon>
        <taxon>Bacilli</taxon>
        <taxon>Lactobacillales</taxon>
        <taxon>Streptococcaceae</taxon>
        <taxon>Streptococcus</taxon>
    </lineage>
</organism>
<evidence type="ECO:0000313" key="6">
    <source>
        <dbReference type="EMBL" id="SUN51194.1"/>
    </source>
</evidence>
<evidence type="ECO:0000259" key="5">
    <source>
        <dbReference type="PROSITE" id="PS51898"/>
    </source>
</evidence>
<dbReference type="Pfam" id="PF00589">
    <property type="entry name" value="Phage_integrase"/>
    <property type="match status" value="1"/>
</dbReference>